<keyword evidence="3" id="KW-1185">Reference proteome</keyword>
<dbReference type="Gene3D" id="3.20.20.80">
    <property type="entry name" value="Glycosidases"/>
    <property type="match status" value="1"/>
</dbReference>
<organism evidence="2 3">
    <name type="scientific">Flavobacterium pokkalii</name>
    <dbReference type="NCBI Taxonomy" id="1940408"/>
    <lineage>
        <taxon>Bacteria</taxon>
        <taxon>Pseudomonadati</taxon>
        <taxon>Bacteroidota</taxon>
        <taxon>Flavobacteriia</taxon>
        <taxon>Flavobacteriales</taxon>
        <taxon>Flavobacteriaceae</taxon>
        <taxon>Flavobacterium</taxon>
    </lineage>
</organism>
<dbReference type="Proteomes" id="UP000661715">
    <property type="component" value="Unassembled WGS sequence"/>
</dbReference>
<name>A0ABR7UPH0_9FLAO</name>
<comment type="caution">
    <text evidence="2">The sequence shown here is derived from an EMBL/GenBank/DDBJ whole genome shotgun (WGS) entry which is preliminary data.</text>
</comment>
<dbReference type="SUPFAM" id="SSF51445">
    <property type="entry name" value="(Trans)glycosidases"/>
    <property type="match status" value="1"/>
</dbReference>
<feature type="chain" id="PRO_5045557613" evidence="1">
    <location>
        <begin position="23"/>
        <end position="472"/>
    </location>
</feature>
<evidence type="ECO:0000313" key="2">
    <source>
        <dbReference type="EMBL" id="MBD0724751.1"/>
    </source>
</evidence>
<dbReference type="RefSeq" id="WP_188220137.1">
    <property type="nucleotide sequence ID" value="NZ_NASZ01000006.1"/>
</dbReference>
<dbReference type="InterPro" id="IPR017853">
    <property type="entry name" value="GH"/>
</dbReference>
<protein>
    <submittedName>
        <fullName evidence="2">Uncharacterized protein</fullName>
    </submittedName>
</protein>
<dbReference type="EMBL" id="NASZ01000006">
    <property type="protein sequence ID" value="MBD0724751.1"/>
    <property type="molecule type" value="Genomic_DNA"/>
</dbReference>
<dbReference type="PROSITE" id="PS51257">
    <property type="entry name" value="PROKAR_LIPOPROTEIN"/>
    <property type="match status" value="1"/>
</dbReference>
<accession>A0ABR7UPH0</accession>
<sequence>MKINKIKIVFLMIIGLSIVSCTNNDPTDPNDPKYNDLDNNDNGPTADVVLTVDASDKIAINPEIFGVNNDWKQIPNSTFTGFANMLKSINYTVVRYPGGWESEYYDWDTNTTPTWNSAPSVAGASIETLKSNINSYSIVIPTTLAMDKAVGSAQFNTAVETLKATAEKAITKAGLEQSGIIEIGNEWWLQWAGGVSRAEKLTKYTNIAMALAAHLNIKYPNHKFKLLVNGDYTKPEEFTTMKQQFTTAYDVIDGVALHTYAGYQTDTHNMSELESRIKACATNFNPNKKFIYLSEWMPSRDYNDRALYMEAANIIPDMIQIYARSNANAAAYWPPVNTSIPGLGLTNWNFSTVFPVGQIMGELSKSYKGFALKTISNKFHIAAALNDAQTMVVFVTGGKETAALTAVKVANFTIGSIEKIERYVPADYNETNKAASYITEEVTAKLNKNNEVVFNVNKEGKYQIYKIVLKAK</sequence>
<evidence type="ECO:0000313" key="3">
    <source>
        <dbReference type="Proteomes" id="UP000661715"/>
    </source>
</evidence>
<evidence type="ECO:0000256" key="1">
    <source>
        <dbReference type="SAM" id="SignalP"/>
    </source>
</evidence>
<reference evidence="2 3" key="1">
    <citation type="journal article" date="2020" name="Microbiol. Res.">
        <title>Flavobacterium pokkalii sp. nov., a novel plant growth promoting native rhizobacteria isolated from pokkali rice grown in coastal saline affected agricultural regions of southern India, Kerala.</title>
        <authorList>
            <person name="Menon R.R."/>
            <person name="Kumari S."/>
            <person name="Viver T."/>
            <person name="Rameshkumar N."/>
        </authorList>
    </citation>
    <scope>NUCLEOTIDE SEQUENCE [LARGE SCALE GENOMIC DNA]</scope>
    <source>
        <strain evidence="2 3">L1I52</strain>
    </source>
</reference>
<gene>
    <name evidence="2" type="ORF">B6A10_06125</name>
</gene>
<feature type="signal peptide" evidence="1">
    <location>
        <begin position="1"/>
        <end position="22"/>
    </location>
</feature>
<keyword evidence="1" id="KW-0732">Signal</keyword>
<proteinExistence type="predicted"/>